<name>A0AAE7D6Y3_9BACT</name>
<dbReference type="PROSITE" id="PS51257">
    <property type="entry name" value="PROKAR_LIPOPROTEIN"/>
    <property type="match status" value="1"/>
</dbReference>
<dbReference type="GO" id="GO:0046872">
    <property type="term" value="F:metal ion binding"/>
    <property type="evidence" value="ECO:0007669"/>
    <property type="project" value="UniProtKB-KW"/>
</dbReference>
<gene>
    <name evidence="7" type="ORF">HF324_12725</name>
    <name evidence="6" type="ORF">HF329_13150</name>
</gene>
<evidence type="ECO:0000259" key="5">
    <source>
        <dbReference type="PROSITE" id="PS51007"/>
    </source>
</evidence>
<feature type="domain" description="Cytochrome c" evidence="5">
    <location>
        <begin position="57"/>
        <end position="141"/>
    </location>
</feature>
<dbReference type="InterPro" id="IPR036909">
    <property type="entry name" value="Cyt_c-like_dom_sf"/>
</dbReference>
<proteinExistence type="predicted"/>
<dbReference type="KEGG" id="coy:HF329_13150"/>
<organism evidence="6 8">
    <name type="scientific">Chitinophaga oryzae</name>
    <dbReference type="NCBI Taxonomy" id="2725414"/>
    <lineage>
        <taxon>Bacteria</taxon>
        <taxon>Pseudomonadati</taxon>
        <taxon>Bacteroidota</taxon>
        <taxon>Chitinophagia</taxon>
        <taxon>Chitinophagales</taxon>
        <taxon>Chitinophagaceae</taxon>
        <taxon>Chitinophaga</taxon>
    </lineage>
</organism>
<evidence type="ECO:0000256" key="3">
    <source>
        <dbReference type="ARBA" id="ARBA00023004"/>
    </source>
</evidence>
<dbReference type="GO" id="GO:0009055">
    <property type="term" value="F:electron transfer activity"/>
    <property type="evidence" value="ECO:0007669"/>
    <property type="project" value="InterPro"/>
</dbReference>
<keyword evidence="1 4" id="KW-0349">Heme</keyword>
<dbReference type="GO" id="GO:0020037">
    <property type="term" value="F:heme binding"/>
    <property type="evidence" value="ECO:0007669"/>
    <property type="project" value="InterPro"/>
</dbReference>
<accession>A0AAE7D6Y3</accession>
<dbReference type="Proteomes" id="UP000502421">
    <property type="component" value="Chromosome"/>
</dbReference>
<evidence type="ECO:0000256" key="1">
    <source>
        <dbReference type="ARBA" id="ARBA00022617"/>
    </source>
</evidence>
<dbReference type="Pfam" id="PF00034">
    <property type="entry name" value="Cytochrom_C"/>
    <property type="match status" value="1"/>
</dbReference>
<evidence type="ECO:0000313" key="9">
    <source>
        <dbReference type="Proteomes" id="UP000503144"/>
    </source>
</evidence>
<protein>
    <submittedName>
        <fullName evidence="6">Cytochrome c</fullName>
    </submittedName>
</protein>
<dbReference type="Proteomes" id="UP000503144">
    <property type="component" value="Chromosome"/>
</dbReference>
<evidence type="ECO:0000256" key="4">
    <source>
        <dbReference type="PROSITE-ProRule" id="PRU00433"/>
    </source>
</evidence>
<dbReference type="PROSITE" id="PS51007">
    <property type="entry name" value="CYTC"/>
    <property type="match status" value="1"/>
</dbReference>
<reference evidence="6 9" key="2">
    <citation type="submission" date="2020-09" db="EMBL/GenBank/DDBJ databases">
        <authorList>
            <person name="Kittiwongwattana C."/>
        </authorList>
    </citation>
    <scope>NUCLEOTIDE SEQUENCE</scope>
    <source>
        <strain evidence="7 9">1303</strain>
        <strain evidence="6">1310</strain>
    </source>
</reference>
<sequence>MIRILTVVMAGMSVVACHTTPAGPERFGFGRPATQQETDSVNISIAPDGKGLPPGEGRTAAGRAIFIAKCAPCHGPTGTEVAAYRLVAPMGDTSHVKAIGNYWPYATTLFDYIRRAMPFNAPGTLSNEEVYHLTAFLLSSNQVIDSNTIINAHTLPAIDMPARKLYVNDDRRGGHEVR</sequence>
<evidence type="ECO:0000313" key="8">
    <source>
        <dbReference type="Proteomes" id="UP000502421"/>
    </source>
</evidence>
<dbReference type="EMBL" id="CP051204">
    <property type="protein sequence ID" value="QJB38682.1"/>
    <property type="molecule type" value="Genomic_DNA"/>
</dbReference>
<dbReference type="Gene3D" id="1.10.760.10">
    <property type="entry name" value="Cytochrome c-like domain"/>
    <property type="match status" value="1"/>
</dbReference>
<dbReference type="SUPFAM" id="SSF46626">
    <property type="entry name" value="Cytochrome c"/>
    <property type="match status" value="1"/>
</dbReference>
<dbReference type="RefSeq" id="WP_168804470.1">
    <property type="nucleotide sequence ID" value="NZ_CP051204.2"/>
</dbReference>
<dbReference type="InterPro" id="IPR009056">
    <property type="entry name" value="Cyt_c-like_dom"/>
</dbReference>
<evidence type="ECO:0000313" key="7">
    <source>
        <dbReference type="EMBL" id="QJB38682.1"/>
    </source>
</evidence>
<dbReference type="EMBL" id="CP051205">
    <property type="protein sequence ID" value="QJB32220.1"/>
    <property type="molecule type" value="Genomic_DNA"/>
</dbReference>
<evidence type="ECO:0000256" key="2">
    <source>
        <dbReference type="ARBA" id="ARBA00022723"/>
    </source>
</evidence>
<reference evidence="8 9" key="1">
    <citation type="submission" date="2020-04" db="EMBL/GenBank/DDBJ databases">
        <authorList>
            <person name="Kittiwongwattana C."/>
        </authorList>
    </citation>
    <scope>NUCLEOTIDE SEQUENCE [LARGE SCALE GENOMIC DNA]</scope>
    <source>
        <strain evidence="9">1303</strain>
        <strain evidence="8">1310</strain>
    </source>
</reference>
<keyword evidence="2 4" id="KW-0479">Metal-binding</keyword>
<evidence type="ECO:0000313" key="6">
    <source>
        <dbReference type="EMBL" id="QJB32220.1"/>
    </source>
</evidence>
<keyword evidence="9" id="KW-1185">Reference proteome</keyword>
<dbReference type="AlphaFoldDB" id="A0AAE7D6Y3"/>
<keyword evidence="3 4" id="KW-0408">Iron</keyword>